<dbReference type="Pfam" id="PF06114">
    <property type="entry name" value="Peptidase_M78"/>
    <property type="match status" value="1"/>
</dbReference>
<proteinExistence type="predicted"/>
<reference evidence="2" key="1">
    <citation type="submission" date="2019-10" db="EMBL/GenBank/DDBJ databases">
        <authorList>
            <person name="Ross D.E."/>
            <person name="Gulliver D."/>
        </authorList>
    </citation>
    <scope>NUCLEOTIDE SEQUENCE</scope>
    <source>
        <strain evidence="2">DER-2019</strain>
    </source>
</reference>
<reference evidence="2" key="2">
    <citation type="submission" date="2020-10" db="EMBL/GenBank/DDBJ databases">
        <title>Comparative genomics of the Acetobacterium genus.</title>
        <authorList>
            <person name="Marshall C."/>
            <person name="May H."/>
            <person name="Norman S."/>
        </authorList>
    </citation>
    <scope>NUCLEOTIDE SEQUENCE</scope>
    <source>
        <strain evidence="2">DER-2019</strain>
    </source>
</reference>
<name>A0A923KTI6_9FIRM</name>
<keyword evidence="3" id="KW-1185">Reference proteome</keyword>
<gene>
    <name evidence="2" type="ORF">GH810_14195</name>
</gene>
<evidence type="ECO:0000313" key="2">
    <source>
        <dbReference type="EMBL" id="MBC3889462.1"/>
    </source>
</evidence>
<organism evidence="2 3">
    <name type="scientific">Acetobacterium paludosum</name>
    <dbReference type="NCBI Taxonomy" id="52693"/>
    <lineage>
        <taxon>Bacteria</taxon>
        <taxon>Bacillati</taxon>
        <taxon>Bacillota</taxon>
        <taxon>Clostridia</taxon>
        <taxon>Eubacteriales</taxon>
        <taxon>Eubacteriaceae</taxon>
        <taxon>Acetobacterium</taxon>
    </lineage>
</organism>
<dbReference type="Proteomes" id="UP000616595">
    <property type="component" value="Unassembled WGS sequence"/>
</dbReference>
<evidence type="ECO:0000259" key="1">
    <source>
        <dbReference type="Pfam" id="PF06114"/>
    </source>
</evidence>
<dbReference type="OrthoDB" id="1778196at2"/>
<dbReference type="AlphaFoldDB" id="A0A923KTI6"/>
<accession>A0A923KTI6</accession>
<evidence type="ECO:0000313" key="3">
    <source>
        <dbReference type="Proteomes" id="UP000616595"/>
    </source>
</evidence>
<dbReference type="RefSeq" id="WP_148568461.1">
    <property type="nucleotide sequence ID" value="NZ_RXYA01000018.1"/>
</dbReference>
<dbReference type="InterPro" id="IPR010359">
    <property type="entry name" value="IrrE_HExxH"/>
</dbReference>
<dbReference type="EMBL" id="WJBD01000019">
    <property type="protein sequence ID" value="MBC3889462.1"/>
    <property type="molecule type" value="Genomic_DNA"/>
</dbReference>
<comment type="caution">
    <text evidence="2">The sequence shown here is derived from an EMBL/GenBank/DDBJ whole genome shotgun (WGS) entry which is preliminary data.</text>
</comment>
<protein>
    <submittedName>
        <fullName evidence="2">ImmA/IrrE family metallo-endopeptidase</fullName>
    </submittedName>
</protein>
<sequence>MYKITKKDAIKTLHRCHILSLPIPIYSIEDIITDEGYIIVNCAGINYPCIFRNELIMPEYKTMSACRYGLAHELGHIIIHGRVKSGIDMPSKHEAVADAFALYFTMPPQIFEKDIKRMDEWELSDKYGVPIEQVLNRYKLCDECQYH</sequence>
<feature type="domain" description="IrrE N-terminal-like" evidence="1">
    <location>
        <begin position="67"/>
        <end position="137"/>
    </location>
</feature>